<feature type="compositionally biased region" description="Polar residues" evidence="1">
    <location>
        <begin position="317"/>
        <end position="326"/>
    </location>
</feature>
<dbReference type="InterPro" id="IPR028005">
    <property type="entry name" value="AcTrfase_ESCO_Znf_dom"/>
</dbReference>
<accession>A0A194W7I0</accession>
<keyword evidence="4" id="KW-1185">Reference proteome</keyword>
<protein>
    <recommendedName>
        <fullName evidence="2">N-acetyltransferase ESCO zinc-finger domain-containing protein</fullName>
    </recommendedName>
</protein>
<feature type="domain" description="N-acetyltransferase ESCO zinc-finger" evidence="2">
    <location>
        <begin position="345"/>
        <end position="380"/>
    </location>
</feature>
<feature type="compositionally biased region" description="Polar residues" evidence="1">
    <location>
        <begin position="266"/>
        <end position="284"/>
    </location>
</feature>
<gene>
    <name evidence="3" type="ORF">VM1G_07528</name>
</gene>
<dbReference type="OrthoDB" id="5229316at2759"/>
<organism evidence="3 4">
    <name type="scientific">Cytospora mali</name>
    <name type="common">Apple Valsa canker fungus</name>
    <name type="synonym">Valsa mali</name>
    <dbReference type="NCBI Taxonomy" id="578113"/>
    <lineage>
        <taxon>Eukaryota</taxon>
        <taxon>Fungi</taxon>
        <taxon>Dikarya</taxon>
        <taxon>Ascomycota</taxon>
        <taxon>Pezizomycotina</taxon>
        <taxon>Sordariomycetes</taxon>
        <taxon>Sordariomycetidae</taxon>
        <taxon>Diaporthales</taxon>
        <taxon>Cytosporaceae</taxon>
        <taxon>Cytospora</taxon>
    </lineage>
</organism>
<feature type="compositionally biased region" description="Polar residues" evidence="1">
    <location>
        <begin position="87"/>
        <end position="103"/>
    </location>
</feature>
<feature type="compositionally biased region" description="Polar residues" evidence="1">
    <location>
        <begin position="125"/>
        <end position="136"/>
    </location>
</feature>
<dbReference type="EMBL" id="CM003105">
    <property type="protein sequence ID" value="KUI72446.1"/>
    <property type="molecule type" value="Genomic_DNA"/>
</dbReference>
<feature type="region of interest" description="Disordered" evidence="1">
    <location>
        <begin position="28"/>
        <end position="228"/>
    </location>
</feature>
<dbReference type="AlphaFoldDB" id="A0A194W7I0"/>
<name>A0A194W7I0_CYTMA</name>
<proteinExistence type="predicted"/>
<feature type="compositionally biased region" description="Basic and acidic residues" evidence="1">
    <location>
        <begin position="29"/>
        <end position="40"/>
    </location>
</feature>
<feature type="compositionally biased region" description="Low complexity" evidence="1">
    <location>
        <begin position="181"/>
        <end position="194"/>
    </location>
</feature>
<feature type="compositionally biased region" description="Polar residues" evidence="1">
    <location>
        <begin position="249"/>
        <end position="259"/>
    </location>
</feature>
<feature type="region of interest" description="Disordered" evidence="1">
    <location>
        <begin position="241"/>
        <end position="338"/>
    </location>
</feature>
<evidence type="ECO:0000256" key="1">
    <source>
        <dbReference type="SAM" id="MobiDB-lite"/>
    </source>
</evidence>
<evidence type="ECO:0000313" key="3">
    <source>
        <dbReference type="EMBL" id="KUI72446.1"/>
    </source>
</evidence>
<feature type="compositionally biased region" description="Basic and acidic residues" evidence="1">
    <location>
        <begin position="47"/>
        <end position="60"/>
    </location>
</feature>
<sequence length="389" mass="41812">MFYPSAAHADCTTACPCQVEDVECVAPPQHEREREREARQGKAPQFDLRKLVGKSHRDDGYGSPTRKTREDAPGLQLEEASLDPDGQSPTPQALDSPTKSCDSISEAEICKDQDIPGSQPHRIIITSSSQAQQMQERSIHEIGAIPSPNMDRVRQPKLSRKRPALALGHGEHGKSGDASLEQAQGQQAQEDPQGSDTPLMTPTQPDRCGSPHAKGAPMEADRVSETASTCSAAALREVAGPGAVGLQDGDQNTMNQTPKSVRRSIRSTARSDANQLITPSTSPASKVEPQSDEAKDEGPGSSGPALMAKAKRRLNLHSGSYNGQPSQKRRKTPPKKQVAVQTTLSLNIGTGAGMRECKVCDTVYNPFHPEDVKVHAKRHAVVLKNGVRV</sequence>
<dbReference type="Pfam" id="PF13878">
    <property type="entry name" value="zf-C2H2_3"/>
    <property type="match status" value="1"/>
</dbReference>
<feature type="compositionally biased region" description="Polar residues" evidence="1">
    <location>
        <begin position="195"/>
        <end position="204"/>
    </location>
</feature>
<dbReference type="Proteomes" id="UP000078559">
    <property type="component" value="Chromosome 8"/>
</dbReference>
<evidence type="ECO:0000313" key="4">
    <source>
        <dbReference type="Proteomes" id="UP000078559"/>
    </source>
</evidence>
<reference evidence="3" key="1">
    <citation type="submission" date="2014-12" db="EMBL/GenBank/DDBJ databases">
        <title>Genome Sequence of Valsa Canker Pathogens Uncovers a Specific Adaption of Colonization on Woody Bark.</title>
        <authorList>
            <person name="Yin Z."/>
            <person name="Liu H."/>
            <person name="Gao X."/>
            <person name="Li Z."/>
            <person name="Song N."/>
            <person name="Ke X."/>
            <person name="Dai Q."/>
            <person name="Wu Y."/>
            <person name="Sun Y."/>
            <person name="Xu J.-R."/>
            <person name="Kang Z.K."/>
            <person name="Wang L."/>
            <person name="Huang L."/>
        </authorList>
    </citation>
    <scope>NUCLEOTIDE SEQUENCE [LARGE SCALE GENOMIC DNA]</scope>
    <source>
        <strain evidence="3">03-8</strain>
    </source>
</reference>
<evidence type="ECO:0000259" key="2">
    <source>
        <dbReference type="Pfam" id="PF13878"/>
    </source>
</evidence>